<dbReference type="InterPro" id="IPR000873">
    <property type="entry name" value="AMP-dep_synth/lig_dom"/>
</dbReference>
<feature type="region of interest" description="Disordered" evidence="1">
    <location>
        <begin position="315"/>
        <end position="337"/>
    </location>
</feature>
<dbReference type="PANTHER" id="PTHR43201">
    <property type="entry name" value="ACYL-COA SYNTHETASE"/>
    <property type="match status" value="1"/>
</dbReference>
<dbReference type="Gene3D" id="1.10.1200.10">
    <property type="entry name" value="ACP-like"/>
    <property type="match status" value="1"/>
</dbReference>
<organism evidence="4 5">
    <name type="scientific">Cylindrotheca closterium</name>
    <dbReference type="NCBI Taxonomy" id="2856"/>
    <lineage>
        <taxon>Eukaryota</taxon>
        <taxon>Sar</taxon>
        <taxon>Stramenopiles</taxon>
        <taxon>Ochrophyta</taxon>
        <taxon>Bacillariophyta</taxon>
        <taxon>Bacillariophyceae</taxon>
        <taxon>Bacillariophycidae</taxon>
        <taxon>Bacillariales</taxon>
        <taxon>Bacillariaceae</taxon>
        <taxon>Cylindrotheca</taxon>
    </lineage>
</organism>
<proteinExistence type="predicted"/>
<comment type="caution">
    <text evidence="4">The sequence shown here is derived from an EMBL/GenBank/DDBJ whole genome shotgun (WGS) entry which is preliminary data.</text>
</comment>
<dbReference type="InterPro" id="IPR011004">
    <property type="entry name" value="Trimer_LpxA-like_sf"/>
</dbReference>
<dbReference type="Gene3D" id="3.30.300.30">
    <property type="match status" value="1"/>
</dbReference>
<dbReference type="Pfam" id="PF00501">
    <property type="entry name" value="AMP-binding"/>
    <property type="match status" value="1"/>
</dbReference>
<dbReference type="Gene3D" id="2.160.10.10">
    <property type="entry name" value="Hexapeptide repeat proteins"/>
    <property type="match status" value="1"/>
</dbReference>
<dbReference type="SUPFAM" id="SSF47336">
    <property type="entry name" value="ACP-like"/>
    <property type="match status" value="1"/>
</dbReference>
<feature type="compositionally biased region" description="Polar residues" evidence="1">
    <location>
        <begin position="1"/>
        <end position="14"/>
    </location>
</feature>
<dbReference type="InterPro" id="IPR042099">
    <property type="entry name" value="ANL_N_sf"/>
</dbReference>
<feature type="transmembrane region" description="Helical" evidence="2">
    <location>
        <begin position="1537"/>
        <end position="1559"/>
    </location>
</feature>
<keyword evidence="2" id="KW-0472">Membrane</keyword>
<dbReference type="SUPFAM" id="SSF51161">
    <property type="entry name" value="Trimeric LpxA-like enzymes"/>
    <property type="match status" value="3"/>
</dbReference>
<dbReference type="Proteomes" id="UP001295423">
    <property type="component" value="Unassembled WGS sequence"/>
</dbReference>
<feature type="compositionally biased region" description="Polar residues" evidence="1">
    <location>
        <begin position="319"/>
        <end position="328"/>
    </location>
</feature>
<dbReference type="GO" id="GO:0006631">
    <property type="term" value="P:fatty acid metabolic process"/>
    <property type="evidence" value="ECO:0007669"/>
    <property type="project" value="TreeGrafter"/>
</dbReference>
<dbReference type="EMBL" id="CAKOGP040002480">
    <property type="protein sequence ID" value="CAJ1970209.1"/>
    <property type="molecule type" value="Genomic_DNA"/>
</dbReference>
<dbReference type="Pfam" id="PF00550">
    <property type="entry name" value="PP-binding"/>
    <property type="match status" value="1"/>
</dbReference>
<dbReference type="PANTHER" id="PTHR43201:SF10">
    <property type="entry name" value="CARRIER DOMAIN-CONTAINING PROTEIN"/>
    <property type="match status" value="1"/>
</dbReference>
<dbReference type="InterPro" id="IPR045851">
    <property type="entry name" value="AMP-bd_C_sf"/>
</dbReference>
<evidence type="ECO:0000256" key="2">
    <source>
        <dbReference type="SAM" id="Phobius"/>
    </source>
</evidence>
<feature type="region of interest" description="Disordered" evidence="1">
    <location>
        <begin position="142"/>
        <end position="171"/>
    </location>
</feature>
<feature type="compositionally biased region" description="Polar residues" evidence="1">
    <location>
        <begin position="25"/>
        <end position="44"/>
    </location>
</feature>
<feature type="transmembrane region" description="Helical" evidence="2">
    <location>
        <begin position="1050"/>
        <end position="1075"/>
    </location>
</feature>
<keyword evidence="2" id="KW-1133">Transmembrane helix</keyword>
<evidence type="ECO:0000259" key="3">
    <source>
        <dbReference type="PROSITE" id="PS50075"/>
    </source>
</evidence>
<dbReference type="PROSITE" id="PS50075">
    <property type="entry name" value="CARRIER"/>
    <property type="match status" value="1"/>
</dbReference>
<keyword evidence="5" id="KW-1185">Reference proteome</keyword>
<protein>
    <recommendedName>
        <fullName evidence="3">Carrier domain-containing protein</fullName>
    </recommendedName>
</protein>
<dbReference type="Gene3D" id="3.40.50.12780">
    <property type="entry name" value="N-terminal domain of ligase-like"/>
    <property type="match status" value="1"/>
</dbReference>
<evidence type="ECO:0000313" key="4">
    <source>
        <dbReference type="EMBL" id="CAJ1970209.1"/>
    </source>
</evidence>
<gene>
    <name evidence="4" type="ORF">CYCCA115_LOCUS24231</name>
</gene>
<feature type="transmembrane region" description="Helical" evidence="2">
    <location>
        <begin position="1015"/>
        <end position="1038"/>
    </location>
</feature>
<dbReference type="InterPro" id="IPR025110">
    <property type="entry name" value="AMP-bd_C"/>
</dbReference>
<name>A0AAD2JPM6_9STRA</name>
<feature type="domain" description="Carrier" evidence="3">
    <location>
        <begin position="883"/>
        <end position="959"/>
    </location>
</feature>
<evidence type="ECO:0000313" key="5">
    <source>
        <dbReference type="Proteomes" id="UP001295423"/>
    </source>
</evidence>
<dbReference type="Pfam" id="PF13193">
    <property type="entry name" value="AMP-binding_C"/>
    <property type="match status" value="1"/>
</dbReference>
<feature type="transmembrane region" description="Helical" evidence="2">
    <location>
        <begin position="1579"/>
        <end position="1603"/>
    </location>
</feature>
<sequence length="1810" mass="198219">MTSSPNLMNSAIEMSSSSVSSSSSPNTQSQNVAQSSPLNQSQIHHSNDDDQMAPRNSVTDGSADMTTTASTQSIPTHAGESTTLGKVAYSRRNNSSRLSEVAPLVAACSHLLQPNGSISGDQVADAILPYFPDLCSALPAQSGQGQQYAHDESNDEGETSFSPSSHSSSRVRMQAPFANRQGLLGLDGVKRPLTHARIRQFILQELGPQLHQLGYGRGSRIALVLPNGPELALAILGVAHWASCLPLNANGAPSELKKDLKLAKPSLIVGMIDDDSSRSLQDMANALKVPYCALQPSTTEVGVFHLIPAHLLTSGGGNNPASGKTGPNNKMPKEEGPYDTMTCPETCKGEENAHEMDSMDFMFPNEHSDEVLVLFTSGTTGSKKLVPHKLGDMLIAAACIAVSWNLSPQDVNCNLMPLFHVGGIVRQVFAPILSAGSVICCSSFDPSIFWQLLLQPQPQGSQQQQKQQHGLQVNTVFSWYYAAPTMHQVIIDSMPAALKAATKSTGSTPKPKLRMIANAAGGLLPSLAEELREAFNGANILPSYGMTECMPISSPPHNYQLTKPGTSGVAVGPQITIFNSNFEILPPGKEGRICVRGRPCFHGYGGVAPEETFLEGGWFNTGDLGYMDADGYIYITGRSKEVINRGGEIISPMEVEEEVSSHPSVIRCAAFSAPHDVLQEVVGIVIVTTPNVPRLDLPTLHDFLESRLATAKWPQVLVFMDALPKSHTNKLLRVKLGQRLNLPQMNDGMFPVERTFDATCPPQGTPVGVSIPCKPVAIEPEQVQQVLREIFGLHDGAHSRGAQLVATHHPSRYGSLIVHVTNLDRHEIIQSAKEALDAYQQPSHVCIHADSSIQLTAESCAAIIPQSMDAVGYVQGNMNGDSNQEDPMVHELQRMMQELIDLDCLPSPDTSFFQLGGTSLLASQFASRIRKTYKISFSGADVFRHNTCFAITSKIKSKTSTNPSDIGNRLTGTNGSISAKNTGAGGDRVADLQGVQFDATRLEPKSEWLAAPFQLLPGFLVFPIWQLTRFFLLFMSLLEVLHRIPWERNFLKLVATVVVYYVIWNLVAPLGFVIIKWLVIGKYKKGRHALYSYYYLRWWFVDVCRKIFGTGLWGSNTAMLVAYYRMLGANISWDVRLNLSAEIAEYDLVTIEPDASIEDATIRGFGADNGAMILGPVAIGKSSSVGIRSVVAPYTKIPDGKHVGPGTSSYEIGDEELLHYNRHAVREPSFLMQALVCTPVTILVDSIALLPALYVLYKMILMHRNQHGDGDFSFSTIGDLLEWLCEPARIPYYLGIRIVRATISPPLYIMGSLFVKWTIIGPFVPGPRDTSSDWELTRHWLAATLFSQENVQAVTDLLGRHYELTSSFYRLLGARIGLRVFWPGHQPITSGEYDLLEIGDDVVFGSRTVICMSTTKRCEKVIFCAGANISDNAIVLPGSIIGKNAVIGSNTVCPAYRYIPPSSTWVGSKKGQPIPLNSVSFDGDEVAYSKDVKASELEMIGDGSTIRPFGRALGLREAKYFVFPGWMMSFFSIIAEALSACFHSLPLLGTSFLTAAIIYGWRPSERDYSIGVARVDVYITMLVIFCGLHFLRVLLTLIFEVVAKWALLGQRQMGRYNWDESTYNQRWEFYQVISRIKRVHRLSCLDFFSGSIFMDWYTRALGGSVGTKCCLYPTGCDPFMPEPDLVVIGDRVVIDTAAIVCHLNTRGNFELVPIKVDAQSTVRSRCRVQQGAHMEAGSMLLEKSLALTGEVIEADTIWQGAPATRISEYHLGSGLLPSVSFGKDHHVGARGSKDDDKVNLEETKHYFELV</sequence>
<dbReference type="GO" id="GO:0031956">
    <property type="term" value="F:medium-chain fatty acid-CoA ligase activity"/>
    <property type="evidence" value="ECO:0007669"/>
    <property type="project" value="TreeGrafter"/>
</dbReference>
<feature type="compositionally biased region" description="Polar residues" evidence="1">
    <location>
        <begin position="54"/>
        <end position="84"/>
    </location>
</feature>
<accession>A0AAD2JPM6</accession>
<reference evidence="4" key="1">
    <citation type="submission" date="2023-08" db="EMBL/GenBank/DDBJ databases">
        <authorList>
            <person name="Audoor S."/>
            <person name="Bilcke G."/>
        </authorList>
    </citation>
    <scope>NUCLEOTIDE SEQUENCE</scope>
</reference>
<dbReference type="InterPro" id="IPR036736">
    <property type="entry name" value="ACP-like_sf"/>
</dbReference>
<feature type="region of interest" description="Disordered" evidence="1">
    <location>
        <begin position="1"/>
        <end position="84"/>
    </location>
</feature>
<keyword evidence="2" id="KW-0812">Transmembrane</keyword>
<evidence type="ECO:0000256" key="1">
    <source>
        <dbReference type="SAM" id="MobiDB-lite"/>
    </source>
</evidence>
<dbReference type="SUPFAM" id="SSF56801">
    <property type="entry name" value="Acetyl-CoA synthetase-like"/>
    <property type="match status" value="1"/>
</dbReference>
<feature type="compositionally biased region" description="Low complexity" evidence="1">
    <location>
        <begin position="15"/>
        <end position="24"/>
    </location>
</feature>
<feature type="transmembrane region" description="Helical" evidence="2">
    <location>
        <begin position="1230"/>
        <end position="1257"/>
    </location>
</feature>
<dbReference type="InterPro" id="IPR009081">
    <property type="entry name" value="PP-bd_ACP"/>
</dbReference>